<evidence type="ECO:0000313" key="2">
    <source>
        <dbReference type="EMBL" id="GFZ31420.1"/>
    </source>
</evidence>
<dbReference type="Proteomes" id="UP000663802">
    <property type="component" value="Unassembled WGS sequence"/>
</dbReference>
<evidence type="ECO:0000313" key="3">
    <source>
        <dbReference type="Proteomes" id="UP000663802"/>
    </source>
</evidence>
<feature type="region of interest" description="Disordered" evidence="1">
    <location>
        <begin position="1"/>
        <end position="49"/>
    </location>
</feature>
<evidence type="ECO:0000256" key="1">
    <source>
        <dbReference type="SAM" id="MobiDB-lite"/>
    </source>
</evidence>
<proteinExistence type="predicted"/>
<keyword evidence="3" id="KW-1185">Reference proteome</keyword>
<dbReference type="EMBL" id="BMBA01000002">
    <property type="protein sequence ID" value="GFZ31420.1"/>
    <property type="molecule type" value="Genomic_DNA"/>
</dbReference>
<protein>
    <submittedName>
        <fullName evidence="2">Uncharacterized protein</fullName>
    </submittedName>
</protein>
<reference evidence="2 3" key="1">
    <citation type="journal article" date="2021" name="Int. J. Syst. Evol. Microbiol.">
        <title>Clostridium zeae sp. nov., isolated from corn silage.</title>
        <authorList>
            <person name="Kobayashi H."/>
            <person name="Tanizawa Y."/>
            <person name="Yagura M."/>
            <person name="Sakamoto M."/>
            <person name="Ohkuma M."/>
            <person name="Tohno M."/>
        </authorList>
    </citation>
    <scope>NUCLEOTIDE SEQUENCE [LARGE SCALE GENOMIC DNA]</scope>
    <source>
        <strain evidence="2 3">CSC2</strain>
    </source>
</reference>
<sequence>MKRKKSSEHDKILTSSSTSGSFGLSTSSNLTVESSDIEGDGSDSLIPEFHKDKNWSSKLLYPLMILRNK</sequence>
<gene>
    <name evidence="2" type="ORF">CSC2_19460</name>
</gene>
<dbReference type="RefSeq" id="WP_206869753.1">
    <property type="nucleotide sequence ID" value="NZ_BMBA01000002.1"/>
</dbReference>
<organism evidence="2 3">
    <name type="scientific">Clostridium zeae</name>
    <dbReference type="NCBI Taxonomy" id="2759022"/>
    <lineage>
        <taxon>Bacteria</taxon>
        <taxon>Bacillati</taxon>
        <taxon>Bacillota</taxon>
        <taxon>Clostridia</taxon>
        <taxon>Eubacteriales</taxon>
        <taxon>Clostridiaceae</taxon>
        <taxon>Clostridium</taxon>
    </lineage>
</organism>
<accession>A0ABQ1E9G2</accession>
<name>A0ABQ1E9G2_9CLOT</name>
<feature type="compositionally biased region" description="Low complexity" evidence="1">
    <location>
        <begin position="13"/>
        <end position="34"/>
    </location>
</feature>
<comment type="caution">
    <text evidence="2">The sequence shown here is derived from an EMBL/GenBank/DDBJ whole genome shotgun (WGS) entry which is preliminary data.</text>
</comment>